<name>A0ABW5CH26_9PROT</name>
<evidence type="ECO:0000313" key="1">
    <source>
        <dbReference type="EMBL" id="MFD2235812.1"/>
    </source>
</evidence>
<proteinExistence type="predicted"/>
<evidence type="ECO:0000313" key="2">
    <source>
        <dbReference type="Proteomes" id="UP001597296"/>
    </source>
</evidence>
<dbReference type="EMBL" id="JBHUIY010000094">
    <property type="protein sequence ID" value="MFD2235812.1"/>
    <property type="molecule type" value="Genomic_DNA"/>
</dbReference>
<comment type="caution">
    <text evidence="1">The sequence shown here is derived from an EMBL/GenBank/DDBJ whole genome shotgun (WGS) entry which is preliminary data.</text>
</comment>
<organism evidence="1 2">
    <name type="scientific">Phaeospirillum tilakii</name>
    <dbReference type="NCBI Taxonomy" id="741673"/>
    <lineage>
        <taxon>Bacteria</taxon>
        <taxon>Pseudomonadati</taxon>
        <taxon>Pseudomonadota</taxon>
        <taxon>Alphaproteobacteria</taxon>
        <taxon>Rhodospirillales</taxon>
        <taxon>Rhodospirillaceae</taxon>
        <taxon>Phaeospirillum</taxon>
    </lineage>
</organism>
<protein>
    <submittedName>
        <fullName evidence="1">Uncharacterized protein</fullName>
    </submittedName>
</protein>
<dbReference type="Proteomes" id="UP001597296">
    <property type="component" value="Unassembled WGS sequence"/>
</dbReference>
<gene>
    <name evidence="1" type="ORF">ACFSNB_18650</name>
</gene>
<reference evidence="2" key="1">
    <citation type="journal article" date="2019" name="Int. J. Syst. Evol. Microbiol.">
        <title>The Global Catalogue of Microorganisms (GCM) 10K type strain sequencing project: providing services to taxonomists for standard genome sequencing and annotation.</title>
        <authorList>
            <consortium name="The Broad Institute Genomics Platform"/>
            <consortium name="The Broad Institute Genome Sequencing Center for Infectious Disease"/>
            <person name="Wu L."/>
            <person name="Ma J."/>
        </authorList>
    </citation>
    <scope>NUCLEOTIDE SEQUENCE [LARGE SCALE GENOMIC DNA]</scope>
    <source>
        <strain evidence="2">KCTC 15012</strain>
    </source>
</reference>
<keyword evidence="2" id="KW-1185">Reference proteome</keyword>
<dbReference type="RefSeq" id="WP_377319313.1">
    <property type="nucleotide sequence ID" value="NZ_JBHUIY010000094.1"/>
</dbReference>
<accession>A0ABW5CH26</accession>
<sequence>MTTKTVEIGFQGQRIEWDGLADYLTHIILSGKPTASGTQPGRALKEAEIFQKNFQIGEN</sequence>